<feature type="domain" description="Big-1" evidence="2">
    <location>
        <begin position="653"/>
        <end position="741"/>
    </location>
</feature>
<dbReference type="Proteomes" id="UP000192536">
    <property type="component" value="Unassembled WGS sequence"/>
</dbReference>
<comment type="similarity">
    <text evidence="1">Belongs to the intimin/invasin family.</text>
</comment>
<dbReference type="Pfam" id="PF02369">
    <property type="entry name" value="Big_1"/>
    <property type="match status" value="3"/>
</dbReference>
<accession>A0A1X0WKC0</accession>
<dbReference type="SUPFAM" id="SSF49373">
    <property type="entry name" value="Invasin/intimin cell-adhesion fragments"/>
    <property type="match status" value="4"/>
</dbReference>
<dbReference type="SMART" id="SM00634">
    <property type="entry name" value="BID_1"/>
    <property type="match status" value="3"/>
</dbReference>
<dbReference type="Pfam" id="PF11924">
    <property type="entry name" value="IAT_beta"/>
    <property type="match status" value="1"/>
</dbReference>
<dbReference type="EMBL" id="MRWE01000002">
    <property type="protein sequence ID" value="ORJ27210.1"/>
    <property type="molecule type" value="Genomic_DNA"/>
</dbReference>
<dbReference type="InterPro" id="IPR051715">
    <property type="entry name" value="Intimin-Invasin_domain"/>
</dbReference>
<dbReference type="InterPro" id="IPR008964">
    <property type="entry name" value="Invasin/intimin_cell_adhesion"/>
</dbReference>
<dbReference type="PROSITE" id="PS51127">
    <property type="entry name" value="BIG1"/>
    <property type="match status" value="3"/>
</dbReference>
<evidence type="ECO:0000313" key="3">
    <source>
        <dbReference type="EMBL" id="ORJ27210.1"/>
    </source>
</evidence>
<gene>
    <name evidence="3" type="ORF">BS640_01720</name>
</gene>
<protein>
    <recommendedName>
        <fullName evidence="2">Big-1 domain-containing protein</fullName>
    </recommendedName>
</protein>
<dbReference type="PRINTS" id="PR01369">
    <property type="entry name" value="INTIMIN"/>
</dbReference>
<reference evidence="3 4" key="1">
    <citation type="journal article" date="2017" name="Int. J. Syst. Evol. Microbiol.">
        <title>Rouxiella badensis sp. nov. and Rouxiella silvae sp. nov. isolated from peat bog soil in Germany and emendation of the genus description.</title>
        <authorList>
            <person name="Le Fleche-Mateos A."/>
            <person name="Kugler J.H."/>
            <person name="Hansen S.H."/>
            <person name="Syldatk C."/>
            <person name="Hausmann R."/>
            <person name="Lomprez F."/>
            <person name="Vandenbogaert M."/>
            <person name="Manuguerra J.C."/>
            <person name="Grimont P.A."/>
        </authorList>
    </citation>
    <scope>NUCLEOTIDE SEQUENCE [LARGE SCALE GENOMIC DNA]</scope>
    <source>
        <strain evidence="3 4">DSM 100043</strain>
    </source>
</reference>
<organism evidence="3 4">
    <name type="scientific">Rouxiella badensis</name>
    <dbReference type="NCBI Taxonomy" id="1646377"/>
    <lineage>
        <taxon>Bacteria</taxon>
        <taxon>Pseudomonadati</taxon>
        <taxon>Pseudomonadota</taxon>
        <taxon>Gammaproteobacteria</taxon>
        <taxon>Enterobacterales</taxon>
        <taxon>Yersiniaceae</taxon>
        <taxon>Rouxiella</taxon>
    </lineage>
</organism>
<sequence length="1260" mass="136431">MDTGTNTLRQGLFYFRVFLRLLVILLVLPANAELPTLQQPAMSQNEQATRESHEALAAQHLSALGGQFGSLESQSGDKLLSGYAQGVATGLAGQQAENWLNLMGGSSRVSLGSSFGASESEIAADVLIPFIDDKQKHLMFSQWGIRRIDGRQTLNLGLGSRYFGDQWMTGGNLFFDNDLTGKNRRWGAGVEWWRDNLRLSANGYFRISSWHPSRDLVEYDERPANGWDLEASGWLPVYPSLGAKVKYEKYYGNNVALFGRETLQSNPEAMSLGASWTPVPLLTFELGHRFGAQGNNSTIGMMMNYDFGRSLEAHFEPSEVAAMRSLQGGRYDLVSRNNRIVLDHRKKNLLSISLPSSIEGNSHEGVSIVAQTQARLGLARVEWNASTLTSAGGSLTSNVSTAKLVLPPFGATEENRYVISAVAHDNQGNASAPAYTTVIVNGRALSLEKSSFSIIPATLVANGNSTAEATVTLRGEDDKALSGESVTLQLQEIVQALTSSSEIVHLGEFTEHQQSGIYKAIITAGMTPGQVRIQSNLDDKSLFSVDVMLKDNVVPAKIESLTAPDGASRPVGQSLNVEALVKDSQDNPVSDIKVTFSGPGLNITAQTPTNEKGFATARISSLVAGDATLMAKMENGNQQTLEVHFIAPVEENIISLTAPDGASRPVGQSLNVEALVKDSQDKPVSNIKVTFSGPGVNITDETPTNEKGIATARVSSHAPGNVILTAETENGIRGALLVHFFISPLEAQITSLTAPDGDSRLVGQSLNVEALVNDLQGNPFNNIEVIFSGLNLDITENTFTNEKGLATARVTSLVPGDVTLMAKTANGSTKALPVHFTLPVSVTAFEAQSTGSDDVFTDNDSITVVTVTNSQGQMAAGVPVELEFDRKVLNVRTDPVKGMTTKDGKLIVYAKSQGEGTFEIKAKTKGTVGKSKKVSFEQWAEVAKIFTESPLYQYADEDGRDAEFIIEVKDKAGKPVANRLVELDLDGRLPLSTTPSDRRTGSDGRLRVYVKSPRKPDMIDSYPLKANTRNTPQKSIYVHVVKSVRPEFQLLPSLSPSADRPEEYVQGKRVQNYSLRRSPIGAQLSLTEYLWYQADASDESKTSKIAGANGEWYTLKKEDIGKRVFSCAMITDEYGLKSDWKCTEKSPVVQGLNGKANIKLTYDYTLNAGGPFAKDDYRWKARFTNASGKPVANAKMCFRTSGRFGGVDQNDGYVGTTDLNGEETGGATLMRGTWTLSAALCPDGYDSVDWGSVTDRVKME</sequence>
<dbReference type="Gene3D" id="2.60.40.10">
    <property type="entry name" value="Immunoglobulins"/>
    <property type="match status" value="4"/>
</dbReference>
<dbReference type="InterPro" id="IPR015217">
    <property type="entry name" value="Invasin_dom_3"/>
</dbReference>
<dbReference type="GO" id="GO:0007155">
    <property type="term" value="P:cell adhesion"/>
    <property type="evidence" value="ECO:0007669"/>
    <property type="project" value="InterPro"/>
</dbReference>
<dbReference type="InterPro" id="IPR013783">
    <property type="entry name" value="Ig-like_fold"/>
</dbReference>
<dbReference type="STRING" id="1646377.BS640_01720"/>
<dbReference type="InterPro" id="IPR024519">
    <property type="entry name" value="IAT_beta"/>
</dbReference>
<dbReference type="InterPro" id="IPR003535">
    <property type="entry name" value="Intimin/invasin_bac"/>
</dbReference>
<feature type="domain" description="Big-1" evidence="2">
    <location>
        <begin position="557"/>
        <end position="646"/>
    </location>
</feature>
<dbReference type="PANTHER" id="PTHR39576">
    <property type="entry name" value="ATTACHING AND EFFACING PROTEIN HOMOLOG-RELATED-RELATED"/>
    <property type="match status" value="1"/>
</dbReference>
<dbReference type="InterPro" id="IPR038177">
    <property type="entry name" value="IAT_beta_sf"/>
</dbReference>
<keyword evidence="4" id="KW-1185">Reference proteome</keyword>
<evidence type="ECO:0000256" key="1">
    <source>
        <dbReference type="ARBA" id="ARBA00010116"/>
    </source>
</evidence>
<proteinExistence type="inferred from homology"/>
<dbReference type="GO" id="GO:0009279">
    <property type="term" value="C:cell outer membrane"/>
    <property type="evidence" value="ECO:0007669"/>
    <property type="project" value="TreeGrafter"/>
</dbReference>
<dbReference type="Pfam" id="PF09134">
    <property type="entry name" value="Invasin_D3"/>
    <property type="match status" value="1"/>
</dbReference>
<name>A0A1X0WKC0_9GAMM</name>
<dbReference type="Gene3D" id="2.60.40.2700">
    <property type="match status" value="1"/>
</dbReference>
<dbReference type="Gene3D" id="2.40.160.160">
    <property type="entry name" value="Inverse autotransporter, beta-domain"/>
    <property type="match status" value="1"/>
</dbReference>
<dbReference type="InterPro" id="IPR003344">
    <property type="entry name" value="Big_1_dom"/>
</dbReference>
<dbReference type="RefSeq" id="WP_084911718.1">
    <property type="nucleotide sequence ID" value="NZ_MRWE01000002.1"/>
</dbReference>
<dbReference type="AlphaFoldDB" id="A0A1X0WKC0"/>
<evidence type="ECO:0000259" key="2">
    <source>
        <dbReference type="PROSITE" id="PS51127"/>
    </source>
</evidence>
<feature type="domain" description="Big-1" evidence="2">
    <location>
        <begin position="742"/>
        <end position="837"/>
    </location>
</feature>
<dbReference type="PANTHER" id="PTHR39576:SF2">
    <property type="entry name" value="ATTACHING AND EFFACING PROTEIN HOMOLOG-RELATED"/>
    <property type="match status" value="1"/>
</dbReference>
<evidence type="ECO:0000313" key="4">
    <source>
        <dbReference type="Proteomes" id="UP000192536"/>
    </source>
</evidence>
<comment type="caution">
    <text evidence="3">The sequence shown here is derived from an EMBL/GenBank/DDBJ whole genome shotgun (WGS) entry which is preliminary data.</text>
</comment>